<dbReference type="Gene3D" id="3.10.290.10">
    <property type="entry name" value="RNA-binding S4 domain"/>
    <property type="match status" value="1"/>
</dbReference>
<keyword evidence="6" id="KW-1185">Reference proteome</keyword>
<dbReference type="InterPro" id="IPR036986">
    <property type="entry name" value="S4_RNA-bd_sf"/>
</dbReference>
<evidence type="ECO:0000313" key="5">
    <source>
        <dbReference type="EMBL" id="WPB53754.1"/>
    </source>
</evidence>
<dbReference type="GO" id="GO:0032259">
    <property type="term" value="P:methylation"/>
    <property type="evidence" value="ECO:0007669"/>
    <property type="project" value="UniProtKB-KW"/>
</dbReference>
<gene>
    <name evidence="5" type="ORF">R9B83_02060</name>
</gene>
<comment type="similarity">
    <text evidence="2">Belongs to the TlyA family.</text>
</comment>
<dbReference type="SUPFAM" id="SSF53335">
    <property type="entry name" value="S-adenosyl-L-methionine-dependent methyltransferases"/>
    <property type="match status" value="1"/>
</dbReference>
<keyword evidence="5" id="KW-0808">Transferase</keyword>
<dbReference type="GeneID" id="94493657"/>
<dbReference type="NCBIfam" id="TIGR00478">
    <property type="entry name" value="tly"/>
    <property type="match status" value="1"/>
</dbReference>
<evidence type="ECO:0000313" key="6">
    <source>
        <dbReference type="Proteomes" id="UP001303601"/>
    </source>
</evidence>
<protein>
    <submittedName>
        <fullName evidence="5">TlyA family RNA methyltransferase</fullName>
    </submittedName>
</protein>
<dbReference type="RefSeq" id="WP_140031505.1">
    <property type="nucleotide sequence ID" value="NZ_CP137845.1"/>
</dbReference>
<accession>A0ABZ0P9V2</accession>
<evidence type="ECO:0000256" key="1">
    <source>
        <dbReference type="ARBA" id="ARBA00022884"/>
    </source>
</evidence>
<organism evidence="5 6">
    <name type="scientific">Metamycoplasma equirhinis</name>
    <dbReference type="NCBI Taxonomy" id="92402"/>
    <lineage>
        <taxon>Bacteria</taxon>
        <taxon>Bacillati</taxon>
        <taxon>Mycoplasmatota</taxon>
        <taxon>Mycoplasmoidales</taxon>
        <taxon>Metamycoplasmataceae</taxon>
        <taxon>Metamycoplasma</taxon>
    </lineage>
</organism>
<evidence type="ECO:0000256" key="3">
    <source>
        <dbReference type="PROSITE-ProRule" id="PRU00182"/>
    </source>
</evidence>
<evidence type="ECO:0000259" key="4">
    <source>
        <dbReference type="Pfam" id="PF01728"/>
    </source>
</evidence>
<evidence type="ECO:0000256" key="2">
    <source>
        <dbReference type="ARBA" id="ARBA00029460"/>
    </source>
</evidence>
<dbReference type="Pfam" id="PF01728">
    <property type="entry name" value="FtsJ"/>
    <property type="match status" value="1"/>
</dbReference>
<dbReference type="PROSITE" id="PS50889">
    <property type="entry name" value="S4"/>
    <property type="match status" value="1"/>
</dbReference>
<dbReference type="InterPro" id="IPR029063">
    <property type="entry name" value="SAM-dependent_MTases_sf"/>
</dbReference>
<dbReference type="PANTHER" id="PTHR32319:SF0">
    <property type="entry name" value="BACTERIAL HEMOLYSIN-LIKE PROTEIN"/>
    <property type="match status" value="1"/>
</dbReference>
<reference evidence="5" key="1">
    <citation type="submission" date="2023-11" db="EMBL/GenBank/DDBJ databases">
        <title>Completed genome sequence of Mycoplasma equirhinis type strain M432/72.</title>
        <authorList>
            <person name="Spergser J."/>
        </authorList>
    </citation>
    <scope>NUCLEOTIDE SEQUENCE [LARGE SCALE GENOMIC DNA]</scope>
    <source>
        <strain evidence="5">M432/72</strain>
    </source>
</reference>
<dbReference type="Proteomes" id="UP001303601">
    <property type="component" value="Chromosome"/>
</dbReference>
<dbReference type="PANTHER" id="PTHR32319">
    <property type="entry name" value="BACTERIAL HEMOLYSIN-LIKE PROTEIN"/>
    <property type="match status" value="1"/>
</dbReference>
<dbReference type="EMBL" id="CP137845">
    <property type="protein sequence ID" value="WPB53754.1"/>
    <property type="molecule type" value="Genomic_DNA"/>
</dbReference>
<dbReference type="GO" id="GO:0008168">
    <property type="term" value="F:methyltransferase activity"/>
    <property type="evidence" value="ECO:0007669"/>
    <property type="project" value="UniProtKB-KW"/>
</dbReference>
<dbReference type="InterPro" id="IPR004538">
    <property type="entry name" value="Hemolysin_A/TlyA"/>
</dbReference>
<name>A0ABZ0P9V2_9BACT</name>
<sequence length="244" mass="27642">MKKTILEIFQNQYNFSLKEADALIRSGKVLVNSEKIFLPSLKFDEAKIKIEFLDQNQKKYVSRAAYKLLAAIDKFNINVNNKVCLDIGSSTGGFVQVLLNSGAKKVYAIDSGTNQLDYNLRVNKKVSVHEKTNLKVLTKEFFNESIEFVSCDVSFISLKHVFNVCNDILSSGTFLMALIKPQFEASSKYVEVGGYVNPTHHEFIINKIILYAKKFNFKLVNIDQSPILGGKSKNIEYISLFVKE</sequence>
<dbReference type="Gene3D" id="3.40.50.150">
    <property type="entry name" value="Vaccinia Virus protein VP39"/>
    <property type="match status" value="1"/>
</dbReference>
<feature type="domain" description="Ribosomal RNA methyltransferase FtsJ" evidence="4">
    <location>
        <begin position="60"/>
        <end position="238"/>
    </location>
</feature>
<keyword evidence="5" id="KW-0489">Methyltransferase</keyword>
<proteinExistence type="inferred from homology"/>
<dbReference type="InterPro" id="IPR002877">
    <property type="entry name" value="RNA_MeTrfase_FtsJ_dom"/>
</dbReference>
<keyword evidence="1 3" id="KW-0694">RNA-binding</keyword>
<dbReference type="InterPro" id="IPR047048">
    <property type="entry name" value="TlyA"/>
</dbReference>